<gene>
    <name evidence="1" type="ORF">Vbra_796</name>
</gene>
<accession>A0A0G4H0G7</accession>
<dbReference type="AlphaFoldDB" id="A0A0G4H0G7"/>
<reference evidence="1 2" key="1">
    <citation type="submission" date="2014-11" db="EMBL/GenBank/DDBJ databases">
        <authorList>
            <person name="Zhu J."/>
            <person name="Qi W."/>
            <person name="Song R."/>
        </authorList>
    </citation>
    <scope>NUCLEOTIDE SEQUENCE [LARGE SCALE GENOMIC DNA]</scope>
</reference>
<dbReference type="PhylomeDB" id="A0A0G4H0G7"/>
<proteinExistence type="predicted"/>
<dbReference type="InParanoid" id="A0A0G4H0G7"/>
<keyword evidence="2" id="KW-1185">Reference proteome</keyword>
<dbReference type="Proteomes" id="UP000041254">
    <property type="component" value="Unassembled WGS sequence"/>
</dbReference>
<dbReference type="EMBL" id="CDMY01000924">
    <property type="protein sequence ID" value="CEM37035.1"/>
    <property type="molecule type" value="Genomic_DNA"/>
</dbReference>
<organism evidence="1 2">
    <name type="scientific">Vitrella brassicaformis (strain CCMP3155)</name>
    <dbReference type="NCBI Taxonomy" id="1169540"/>
    <lineage>
        <taxon>Eukaryota</taxon>
        <taxon>Sar</taxon>
        <taxon>Alveolata</taxon>
        <taxon>Colpodellida</taxon>
        <taxon>Vitrellaceae</taxon>
        <taxon>Vitrella</taxon>
    </lineage>
</organism>
<evidence type="ECO:0000313" key="2">
    <source>
        <dbReference type="Proteomes" id="UP000041254"/>
    </source>
</evidence>
<protein>
    <submittedName>
        <fullName evidence="1">Uncharacterized protein</fullName>
    </submittedName>
</protein>
<name>A0A0G4H0G7_VITBC</name>
<dbReference type="VEuPathDB" id="CryptoDB:Vbra_796"/>
<sequence length="336" mass="36696">MLKGVTGGLRSLHLLDKVIADGHPPVYTPLHLVAESLERTPSNSTITSLTGAICFVGPEAPPASGLECLECLEAVWGTTRFADASQVKALHKFRSAWLAKGAKELYHAGQTDNGDVRLVRRATRECPAPFDIHLPLIGKAEELAGIRSTLQFFVSSATLVNLHPYLLDQHATGARELYGLSFKNADKLHVWIPEGMTDFHVRQPLPIWITESAQFGAVKTLYLDHRRGPEGVSLYGGGVDKVMGRLPKLAKVGFMRRPITSTNGPPAVVPLMWAGLKHCAVEGGPLDVLVEVNLCARPAQSGFVVPIFHWQTVEEESDELDAVLKARCDGEECEWE</sequence>
<evidence type="ECO:0000313" key="1">
    <source>
        <dbReference type="EMBL" id="CEM37035.1"/>
    </source>
</evidence>